<proteinExistence type="predicted"/>
<dbReference type="AlphaFoldDB" id="A0AAD9UHT0"/>
<comment type="caution">
    <text evidence="2">The sequence shown here is derived from an EMBL/GenBank/DDBJ whole genome shotgun (WGS) entry which is preliminary data.</text>
</comment>
<dbReference type="PANTHER" id="PTHR36878:SF1">
    <property type="entry name" value="SMALL INTEGRAL MEMBRANE PROTEIN 30"/>
    <property type="match status" value="1"/>
</dbReference>
<gene>
    <name evidence="2" type="ORF">NP493_95g04006</name>
</gene>
<keyword evidence="1" id="KW-0812">Transmembrane</keyword>
<feature type="transmembrane region" description="Helical" evidence="1">
    <location>
        <begin position="12"/>
        <end position="29"/>
    </location>
</feature>
<sequence length="62" mass="6628">MAEVGSASWNFAYLIAFILTLFFPTVSAFDGGDAVALLLGLAISMLGICACLGYYARTRQNM</sequence>
<dbReference type="EMBL" id="JAODUO010000095">
    <property type="protein sequence ID" value="KAK2189865.1"/>
    <property type="molecule type" value="Genomic_DNA"/>
</dbReference>
<organism evidence="2 3">
    <name type="scientific">Ridgeia piscesae</name>
    <name type="common">Tubeworm</name>
    <dbReference type="NCBI Taxonomy" id="27915"/>
    <lineage>
        <taxon>Eukaryota</taxon>
        <taxon>Metazoa</taxon>
        <taxon>Spiralia</taxon>
        <taxon>Lophotrochozoa</taxon>
        <taxon>Annelida</taxon>
        <taxon>Polychaeta</taxon>
        <taxon>Sedentaria</taxon>
        <taxon>Canalipalpata</taxon>
        <taxon>Sabellida</taxon>
        <taxon>Siboglinidae</taxon>
        <taxon>Ridgeia</taxon>
    </lineage>
</organism>
<feature type="transmembrane region" description="Helical" evidence="1">
    <location>
        <begin position="35"/>
        <end position="56"/>
    </location>
</feature>
<keyword evidence="1" id="KW-0472">Membrane</keyword>
<dbReference type="Pfam" id="PF15873">
    <property type="entry name" value="DUF4730"/>
    <property type="match status" value="1"/>
</dbReference>
<evidence type="ECO:0000313" key="2">
    <source>
        <dbReference type="EMBL" id="KAK2189865.1"/>
    </source>
</evidence>
<name>A0AAD9UHT0_RIDPI</name>
<dbReference type="Proteomes" id="UP001209878">
    <property type="component" value="Unassembled WGS sequence"/>
</dbReference>
<keyword evidence="3" id="KW-1185">Reference proteome</keyword>
<keyword evidence="1" id="KW-1133">Transmembrane helix</keyword>
<dbReference type="PANTHER" id="PTHR36878">
    <property type="entry name" value="SMALL INTEGRAL MEMBRANE PROTEIN 30"/>
    <property type="match status" value="1"/>
</dbReference>
<reference evidence="2" key="1">
    <citation type="journal article" date="2023" name="Mol. Biol. Evol.">
        <title>Third-Generation Sequencing Reveals the Adaptive Role of the Epigenome in Three Deep-Sea Polychaetes.</title>
        <authorList>
            <person name="Perez M."/>
            <person name="Aroh O."/>
            <person name="Sun Y."/>
            <person name="Lan Y."/>
            <person name="Juniper S.K."/>
            <person name="Young C.R."/>
            <person name="Angers B."/>
            <person name="Qian P.Y."/>
        </authorList>
    </citation>
    <scope>NUCLEOTIDE SEQUENCE</scope>
    <source>
        <strain evidence="2">R07B-5</strain>
    </source>
</reference>
<accession>A0AAD9UHT0</accession>
<evidence type="ECO:0000313" key="3">
    <source>
        <dbReference type="Proteomes" id="UP001209878"/>
    </source>
</evidence>
<protein>
    <submittedName>
        <fullName evidence="2">Uncharacterized protein</fullName>
    </submittedName>
</protein>
<dbReference type="InterPro" id="IPR031742">
    <property type="entry name" value="DUF4730"/>
</dbReference>
<evidence type="ECO:0000256" key="1">
    <source>
        <dbReference type="SAM" id="Phobius"/>
    </source>
</evidence>